<proteinExistence type="inferred from homology"/>
<feature type="region of interest" description="Disordered" evidence="4">
    <location>
        <begin position="120"/>
        <end position="140"/>
    </location>
</feature>
<dbReference type="Pfam" id="PF08546">
    <property type="entry name" value="ApbA_C"/>
    <property type="match status" value="1"/>
</dbReference>
<evidence type="ECO:0000256" key="1">
    <source>
        <dbReference type="ARBA" id="ARBA00007870"/>
    </source>
</evidence>
<evidence type="ECO:0000256" key="2">
    <source>
        <dbReference type="ARBA" id="ARBA00022857"/>
    </source>
</evidence>
<dbReference type="Gene3D" id="1.10.1040.10">
    <property type="entry name" value="N-(1-d-carboxylethyl)-l-norvaline Dehydrogenase, domain 2"/>
    <property type="match status" value="1"/>
</dbReference>
<dbReference type="GO" id="GO:0050661">
    <property type="term" value="F:NADP binding"/>
    <property type="evidence" value="ECO:0007669"/>
    <property type="project" value="TreeGrafter"/>
</dbReference>
<dbReference type="InterPro" id="IPR013332">
    <property type="entry name" value="KPR_N"/>
</dbReference>
<evidence type="ECO:0000256" key="3">
    <source>
        <dbReference type="ARBA" id="ARBA00023002"/>
    </source>
</evidence>
<evidence type="ECO:0000259" key="5">
    <source>
        <dbReference type="Pfam" id="PF02558"/>
    </source>
</evidence>
<dbReference type="InterPro" id="IPR013328">
    <property type="entry name" value="6PGD_dom2"/>
</dbReference>
<feature type="domain" description="Ketopantoate reductase C-terminal" evidence="6">
    <location>
        <begin position="315"/>
        <end position="448"/>
    </location>
</feature>
<protein>
    <recommendedName>
        <fullName evidence="9">2-dehydropantoate 2-reductase</fullName>
    </recommendedName>
</protein>
<evidence type="ECO:0000259" key="6">
    <source>
        <dbReference type="Pfam" id="PF08546"/>
    </source>
</evidence>
<dbReference type="InterPro" id="IPR036291">
    <property type="entry name" value="NAD(P)-bd_dom_sf"/>
</dbReference>
<evidence type="ECO:0008006" key="9">
    <source>
        <dbReference type="Google" id="ProtNLM"/>
    </source>
</evidence>
<keyword evidence="8" id="KW-1185">Reference proteome</keyword>
<feature type="domain" description="Ketopantoate reductase N-terminal" evidence="5">
    <location>
        <begin position="44"/>
        <end position="241"/>
    </location>
</feature>
<gene>
    <name evidence="7" type="ORF">K504DRAFT_455379</name>
</gene>
<dbReference type="GO" id="GO:0008677">
    <property type="term" value="F:2-dehydropantoate 2-reductase activity"/>
    <property type="evidence" value="ECO:0007669"/>
    <property type="project" value="TreeGrafter"/>
</dbReference>
<comment type="similarity">
    <text evidence="1">Belongs to the ketopantoate reductase family.</text>
</comment>
<dbReference type="PANTHER" id="PTHR43765:SF2">
    <property type="entry name" value="2-DEHYDROPANTOATE 2-REDUCTASE"/>
    <property type="match status" value="1"/>
</dbReference>
<name>A0A6G1KAX7_9PLEO</name>
<dbReference type="InterPro" id="IPR050838">
    <property type="entry name" value="Ketopantoate_reductase"/>
</dbReference>
<dbReference type="EMBL" id="MU005770">
    <property type="protein sequence ID" value="KAF2709695.1"/>
    <property type="molecule type" value="Genomic_DNA"/>
</dbReference>
<dbReference type="Gene3D" id="3.40.50.720">
    <property type="entry name" value="NAD(P)-binding Rossmann-like Domain"/>
    <property type="match status" value="1"/>
</dbReference>
<dbReference type="AlphaFoldDB" id="A0A6G1KAX7"/>
<dbReference type="PANTHER" id="PTHR43765">
    <property type="entry name" value="2-DEHYDROPANTOATE 2-REDUCTASE-RELATED"/>
    <property type="match status" value="1"/>
</dbReference>
<evidence type="ECO:0000313" key="8">
    <source>
        <dbReference type="Proteomes" id="UP000799428"/>
    </source>
</evidence>
<dbReference type="Proteomes" id="UP000799428">
    <property type="component" value="Unassembled WGS sequence"/>
</dbReference>
<dbReference type="OrthoDB" id="73846at2759"/>
<organism evidence="7 8">
    <name type="scientific">Pleomassaria siparia CBS 279.74</name>
    <dbReference type="NCBI Taxonomy" id="1314801"/>
    <lineage>
        <taxon>Eukaryota</taxon>
        <taxon>Fungi</taxon>
        <taxon>Dikarya</taxon>
        <taxon>Ascomycota</taxon>
        <taxon>Pezizomycotina</taxon>
        <taxon>Dothideomycetes</taxon>
        <taxon>Pleosporomycetidae</taxon>
        <taxon>Pleosporales</taxon>
        <taxon>Pleomassariaceae</taxon>
        <taxon>Pleomassaria</taxon>
    </lineage>
</organism>
<dbReference type="InterPro" id="IPR013752">
    <property type="entry name" value="KPA_reductase"/>
</dbReference>
<dbReference type="InterPro" id="IPR008927">
    <property type="entry name" value="6-PGluconate_DH-like_C_sf"/>
</dbReference>
<reference evidence="7" key="1">
    <citation type="journal article" date="2020" name="Stud. Mycol.">
        <title>101 Dothideomycetes genomes: a test case for predicting lifestyles and emergence of pathogens.</title>
        <authorList>
            <person name="Haridas S."/>
            <person name="Albert R."/>
            <person name="Binder M."/>
            <person name="Bloem J."/>
            <person name="Labutti K."/>
            <person name="Salamov A."/>
            <person name="Andreopoulos B."/>
            <person name="Baker S."/>
            <person name="Barry K."/>
            <person name="Bills G."/>
            <person name="Bluhm B."/>
            <person name="Cannon C."/>
            <person name="Castanera R."/>
            <person name="Culley D."/>
            <person name="Daum C."/>
            <person name="Ezra D."/>
            <person name="Gonzalez J."/>
            <person name="Henrissat B."/>
            <person name="Kuo A."/>
            <person name="Liang C."/>
            <person name="Lipzen A."/>
            <person name="Lutzoni F."/>
            <person name="Magnuson J."/>
            <person name="Mondo S."/>
            <person name="Nolan M."/>
            <person name="Ohm R."/>
            <person name="Pangilinan J."/>
            <person name="Park H.-J."/>
            <person name="Ramirez L."/>
            <person name="Alfaro M."/>
            <person name="Sun H."/>
            <person name="Tritt A."/>
            <person name="Yoshinaga Y."/>
            <person name="Zwiers L.-H."/>
            <person name="Turgeon B."/>
            <person name="Goodwin S."/>
            <person name="Spatafora J."/>
            <person name="Crous P."/>
            <person name="Grigoriev I."/>
        </authorList>
    </citation>
    <scope>NUCLEOTIDE SEQUENCE</scope>
    <source>
        <strain evidence="7">CBS 279.74</strain>
    </source>
</reference>
<dbReference type="Pfam" id="PF02558">
    <property type="entry name" value="ApbA"/>
    <property type="match status" value="1"/>
</dbReference>
<dbReference type="SUPFAM" id="SSF48179">
    <property type="entry name" value="6-phosphogluconate dehydrogenase C-terminal domain-like"/>
    <property type="match status" value="1"/>
</dbReference>
<keyword evidence="2" id="KW-0521">NADP</keyword>
<dbReference type="GO" id="GO:0005739">
    <property type="term" value="C:mitochondrion"/>
    <property type="evidence" value="ECO:0007669"/>
    <property type="project" value="TreeGrafter"/>
</dbReference>
<accession>A0A6G1KAX7</accession>
<evidence type="ECO:0000313" key="7">
    <source>
        <dbReference type="EMBL" id="KAF2709695.1"/>
    </source>
</evidence>
<evidence type="ECO:0000256" key="4">
    <source>
        <dbReference type="SAM" id="MobiDB-lite"/>
    </source>
</evidence>
<sequence>MRAGQGMYIDEEDIENPFASKSPSPTIRNVATFYRSQPVLDRRIHILGGGNDGRFIAHALRGIPNPPPTTLIFNRWDQINEWNTSSKKLQVITEGNPENRDGFEAELAFMRHRIHGKEIQYKSSNAGDPFPETASGPPKEETPIIHEGESTEPISSLILCTKATSVLQALSGVKHRLNKESVILFMQNGMGIVEMVNREIFPDPETRPYYMLGVNTHALRSTPGAPFTTVHAGFGTIAVSIMPHERLRPPAPYAPVAKFSALGRLPVTPAHPAVPDPDTPTPTDTALTWTPNHRHLLRTLLRAPVLCVTAFSPPDLLQIQLEKIAVSCIIQPLTVMLDARNGAILYNYALTRSMRLLLSEISLVIRSLPELQYIPNVQQRFDPGRLETMVVGFANKSKNNISNMLADLRAGRQTEIDYLNAWIVKKGEEQGVRCLMNYMMVNLVKGKETMIRLEIAEGVPFVDREAGDGQILIKEGVGVSEVVLKEPEGIEKANE</sequence>
<dbReference type="SUPFAM" id="SSF51735">
    <property type="entry name" value="NAD(P)-binding Rossmann-fold domains"/>
    <property type="match status" value="1"/>
</dbReference>
<keyword evidence="3" id="KW-0560">Oxidoreductase</keyword>